<dbReference type="Proteomes" id="UP001286313">
    <property type="component" value="Unassembled WGS sequence"/>
</dbReference>
<feature type="region of interest" description="Disordered" evidence="1">
    <location>
        <begin position="1"/>
        <end position="199"/>
    </location>
</feature>
<gene>
    <name evidence="2" type="ORF">Pcinc_028290</name>
</gene>
<dbReference type="EMBL" id="JAWQEG010003451">
    <property type="protein sequence ID" value="KAK3866152.1"/>
    <property type="molecule type" value="Genomic_DNA"/>
</dbReference>
<evidence type="ECO:0000313" key="3">
    <source>
        <dbReference type="Proteomes" id="UP001286313"/>
    </source>
</evidence>
<feature type="compositionally biased region" description="Low complexity" evidence="1">
    <location>
        <begin position="137"/>
        <end position="167"/>
    </location>
</feature>
<feature type="compositionally biased region" description="Basic residues" evidence="1">
    <location>
        <begin position="70"/>
        <end position="91"/>
    </location>
</feature>
<dbReference type="AlphaFoldDB" id="A0AAE1K7G8"/>
<reference evidence="2" key="1">
    <citation type="submission" date="2023-10" db="EMBL/GenBank/DDBJ databases">
        <title>Genome assemblies of two species of porcelain crab, Petrolisthes cinctipes and Petrolisthes manimaculis (Anomura: Porcellanidae).</title>
        <authorList>
            <person name="Angst P."/>
        </authorList>
    </citation>
    <scope>NUCLEOTIDE SEQUENCE</scope>
    <source>
        <strain evidence="2">PB745_01</strain>
        <tissue evidence="2">Gill</tissue>
    </source>
</reference>
<evidence type="ECO:0000313" key="2">
    <source>
        <dbReference type="EMBL" id="KAK3866152.1"/>
    </source>
</evidence>
<protein>
    <submittedName>
        <fullName evidence="2">Uncharacterized protein</fullName>
    </submittedName>
</protein>
<sequence length="272" mass="28826">MNRTKEEKGRGEEKEQEGKERVYRRERGRKNVRKVDRYSGGSRRACGKFSFESSGRAGRLAPWPPPCCLPRRRRRRRRRRPARGSCCRRRLAGPAASPGPVQASLLTGSGGIGPRLAARHPPPEGGLAGAGGRGRPRTATATTSATSSRSSVASVAAAAAGAQGGPERPADSVAPPRSTARSAGVGAARPSCGAMGPQPDTAHFSRPPWLYCCSRAHPISGAAHVSRPRPPAHAQPLPPFPATLPDALQPCPCHSPCHTHLLVFIKPDHLTT</sequence>
<feature type="compositionally biased region" description="Basic and acidic residues" evidence="1">
    <location>
        <begin position="1"/>
        <end position="25"/>
    </location>
</feature>
<evidence type="ECO:0000256" key="1">
    <source>
        <dbReference type="SAM" id="MobiDB-lite"/>
    </source>
</evidence>
<accession>A0AAE1K7G8</accession>
<organism evidence="2 3">
    <name type="scientific">Petrolisthes cinctipes</name>
    <name type="common">Flat porcelain crab</name>
    <dbReference type="NCBI Taxonomy" id="88211"/>
    <lineage>
        <taxon>Eukaryota</taxon>
        <taxon>Metazoa</taxon>
        <taxon>Ecdysozoa</taxon>
        <taxon>Arthropoda</taxon>
        <taxon>Crustacea</taxon>
        <taxon>Multicrustacea</taxon>
        <taxon>Malacostraca</taxon>
        <taxon>Eumalacostraca</taxon>
        <taxon>Eucarida</taxon>
        <taxon>Decapoda</taxon>
        <taxon>Pleocyemata</taxon>
        <taxon>Anomura</taxon>
        <taxon>Galatheoidea</taxon>
        <taxon>Porcellanidae</taxon>
        <taxon>Petrolisthes</taxon>
    </lineage>
</organism>
<keyword evidence="3" id="KW-1185">Reference proteome</keyword>
<name>A0AAE1K7G8_PETCI</name>
<comment type="caution">
    <text evidence="2">The sequence shown here is derived from an EMBL/GenBank/DDBJ whole genome shotgun (WGS) entry which is preliminary data.</text>
</comment>
<proteinExistence type="predicted"/>